<comment type="caution">
    <text evidence="3">The sequence shown here is derived from an EMBL/GenBank/DDBJ whole genome shotgun (WGS) entry which is preliminary data.</text>
</comment>
<evidence type="ECO:0008006" key="5">
    <source>
        <dbReference type="Google" id="ProtNLM"/>
    </source>
</evidence>
<dbReference type="EMBL" id="JALDYZ010000001">
    <property type="protein sequence ID" value="MDI7920785.1"/>
    <property type="molecule type" value="Genomic_DNA"/>
</dbReference>
<protein>
    <recommendedName>
        <fullName evidence="5">Chromosome segregation ATPase</fullName>
    </recommendedName>
</protein>
<keyword evidence="4" id="KW-1185">Reference proteome</keyword>
<feature type="compositionally biased region" description="Basic and acidic residues" evidence="2">
    <location>
        <begin position="304"/>
        <end position="315"/>
    </location>
</feature>
<proteinExistence type="predicted"/>
<keyword evidence="1" id="KW-0175">Coiled coil</keyword>
<evidence type="ECO:0000313" key="4">
    <source>
        <dbReference type="Proteomes" id="UP001161580"/>
    </source>
</evidence>
<evidence type="ECO:0000313" key="3">
    <source>
        <dbReference type="EMBL" id="MDI7920785.1"/>
    </source>
</evidence>
<name>A0AAE3Q9H5_9HYPH</name>
<feature type="compositionally biased region" description="Gly residues" evidence="2">
    <location>
        <begin position="288"/>
        <end position="299"/>
    </location>
</feature>
<feature type="coiled-coil region" evidence="1">
    <location>
        <begin position="78"/>
        <end position="119"/>
    </location>
</feature>
<feature type="region of interest" description="Disordered" evidence="2">
    <location>
        <begin position="285"/>
        <end position="315"/>
    </location>
</feature>
<reference evidence="3" key="1">
    <citation type="submission" date="2022-03" db="EMBL/GenBank/DDBJ databases">
        <title>Fererhizobium litorale gen. nov., sp. nov., isolated from sandy sediments of the Sea of Japan seashore.</title>
        <authorList>
            <person name="Romanenko L."/>
            <person name="Kurilenko V."/>
            <person name="Otstavnykh N."/>
            <person name="Svetashev V."/>
            <person name="Tekutyeva L."/>
            <person name="Isaeva M."/>
            <person name="Mikhailov V."/>
        </authorList>
    </citation>
    <scope>NUCLEOTIDE SEQUENCE</scope>
    <source>
        <strain evidence="3">KMM 9576</strain>
    </source>
</reference>
<evidence type="ECO:0000256" key="1">
    <source>
        <dbReference type="SAM" id="Coils"/>
    </source>
</evidence>
<evidence type="ECO:0000256" key="2">
    <source>
        <dbReference type="SAM" id="MobiDB-lite"/>
    </source>
</evidence>
<sequence>MIEFALLFGLGFLAATFLVLLIAPAVHRRVVGYTENRLKATMPLSPQEVRAQKDMVRALYAAENARATQGLIGEREKAANLLSRAEMLSREASRLASENSELQMQINAMNVEAADMRSRLRREDLYIDQLKSSLHASEEAQAASGLKIDALAQRANRLAGDADSLKIDLAARETELESLKFRLRSLREERETLNQDLKVMAQRAKDAEARLSREEHKILRLEDKLAREHAASADKDSVIERRQGEIERLKEKLKAANASARDAARALRAAGIALPAAAALELSDGDPIAGGSGMNGTGGPEQPARTEEPRTMSSKDAEILSEDIRNRAAVLAEGLPKSRTPQQDAVLREEMADVAARMVALTAAREGPSSPIHAILTGKAAKGNGERISLAERAIALMDESKKPG</sequence>
<feature type="coiled-coil region" evidence="1">
    <location>
        <begin position="169"/>
        <end position="270"/>
    </location>
</feature>
<dbReference type="AlphaFoldDB" id="A0AAE3Q9H5"/>
<gene>
    <name evidence="3" type="ORF">MRS75_01660</name>
</gene>
<dbReference type="RefSeq" id="WP_311784949.1">
    <property type="nucleotide sequence ID" value="NZ_JALDYY010000001.1"/>
</dbReference>
<organism evidence="3 4">
    <name type="scientific">Ferirhizobium litorale</name>
    <dbReference type="NCBI Taxonomy" id="2927786"/>
    <lineage>
        <taxon>Bacteria</taxon>
        <taxon>Pseudomonadati</taxon>
        <taxon>Pseudomonadota</taxon>
        <taxon>Alphaproteobacteria</taxon>
        <taxon>Hyphomicrobiales</taxon>
        <taxon>Rhizobiaceae</taxon>
        <taxon>Ferirhizobium</taxon>
    </lineage>
</organism>
<accession>A0AAE3Q9H5</accession>
<dbReference type="Proteomes" id="UP001161580">
    <property type="component" value="Unassembled WGS sequence"/>
</dbReference>